<evidence type="ECO:0000256" key="1">
    <source>
        <dbReference type="ARBA" id="ARBA00022448"/>
    </source>
</evidence>
<dbReference type="InterPro" id="IPR027417">
    <property type="entry name" value="P-loop_NTPase"/>
</dbReference>
<feature type="domain" description="ABC transporter" evidence="4">
    <location>
        <begin position="3"/>
        <end position="235"/>
    </location>
</feature>
<dbReference type="Proteomes" id="UP000196365">
    <property type="component" value="Unassembled WGS sequence"/>
</dbReference>
<dbReference type="GO" id="GO:0005524">
    <property type="term" value="F:ATP binding"/>
    <property type="evidence" value="ECO:0007669"/>
    <property type="project" value="UniProtKB-KW"/>
</dbReference>
<dbReference type="Gene3D" id="2.40.50.100">
    <property type="match status" value="1"/>
</dbReference>
<dbReference type="PROSITE" id="PS00211">
    <property type="entry name" value="ABC_TRANSPORTER_1"/>
    <property type="match status" value="1"/>
</dbReference>
<dbReference type="InterPro" id="IPR017871">
    <property type="entry name" value="ABC_transporter-like_CS"/>
</dbReference>
<dbReference type="Gene3D" id="2.40.50.140">
    <property type="entry name" value="Nucleic acid-binding proteins"/>
    <property type="match status" value="1"/>
</dbReference>
<keyword evidence="3 5" id="KW-0067">ATP-binding</keyword>
<keyword evidence="1" id="KW-0813">Transport</keyword>
<dbReference type="SMART" id="SM00382">
    <property type="entry name" value="AAA"/>
    <property type="match status" value="1"/>
</dbReference>
<sequence length="361" mass="41264">MEVTLRNIGKKYEGREKFTLKGVNLKIENQDFCVILGPSGCGKTTLLRMIAGLNSITEGDLYFDEKRVNKTSPKDRDIAMVFQSYALYPHMSVYENMGFSLLMRKENKKIIHQRVMEAAKLLELTDYLYSKPSDISGGQRQRVALGRAIVRKPKVFLMDEPLSNLDAKLREHMRVELVRLHKTLGSTTVYVTHDQTEAMTMATKIVLMNDGKIQQVGKPEELYNKPANLFVAKFIGSPTMNIIDGKIKNKKFVSKDEIIKVTPSKEDEEFLKDYEGKEVCLGIRAERFESGGQLGDAFECRIDVVEMLGKEKILYARLKSGFELMISVPGHYEYEEGENHFFGYNTKALHFFDKKTGKRIN</sequence>
<dbReference type="AlphaFoldDB" id="A0A1T4K880"/>
<dbReference type="InterPro" id="IPR012340">
    <property type="entry name" value="NA-bd_OB-fold"/>
</dbReference>
<dbReference type="FunFam" id="3.40.50.300:FF:000042">
    <property type="entry name" value="Maltose/maltodextrin ABC transporter, ATP-binding protein"/>
    <property type="match status" value="1"/>
</dbReference>
<evidence type="ECO:0000313" key="6">
    <source>
        <dbReference type="Proteomes" id="UP000196365"/>
    </source>
</evidence>
<keyword evidence="6" id="KW-1185">Reference proteome</keyword>
<dbReference type="RefSeq" id="WP_087677851.1">
    <property type="nucleotide sequence ID" value="NZ_FUWV01000001.1"/>
</dbReference>
<keyword evidence="2" id="KW-0547">Nucleotide-binding</keyword>
<dbReference type="InterPro" id="IPR040582">
    <property type="entry name" value="OB_MalK-like"/>
</dbReference>
<dbReference type="PANTHER" id="PTHR43875:SF1">
    <property type="entry name" value="OSMOPROTECTIVE COMPOUNDS UPTAKE ATP-BINDING PROTEIN GGTA"/>
    <property type="match status" value="1"/>
</dbReference>
<evidence type="ECO:0000256" key="2">
    <source>
        <dbReference type="ARBA" id="ARBA00022741"/>
    </source>
</evidence>
<dbReference type="GO" id="GO:0140359">
    <property type="term" value="F:ABC-type transporter activity"/>
    <property type="evidence" value="ECO:0007669"/>
    <property type="project" value="InterPro"/>
</dbReference>
<dbReference type="InterPro" id="IPR003593">
    <property type="entry name" value="AAA+_ATPase"/>
</dbReference>
<dbReference type="GO" id="GO:0016887">
    <property type="term" value="F:ATP hydrolysis activity"/>
    <property type="evidence" value="ECO:0007669"/>
    <property type="project" value="InterPro"/>
</dbReference>
<proteinExistence type="predicted"/>
<dbReference type="OrthoDB" id="9802264at2"/>
<gene>
    <name evidence="5" type="ORF">SAMN02745973_00416</name>
</gene>
<dbReference type="Gene3D" id="3.40.50.300">
    <property type="entry name" value="P-loop containing nucleotide triphosphate hydrolases"/>
    <property type="match status" value="1"/>
</dbReference>
<name>A0A1T4K880_9FIRM</name>
<evidence type="ECO:0000313" key="5">
    <source>
        <dbReference type="EMBL" id="SJZ38650.1"/>
    </source>
</evidence>
<dbReference type="GO" id="GO:0055052">
    <property type="term" value="C:ATP-binding cassette (ABC) transporter complex, substrate-binding subunit-containing"/>
    <property type="evidence" value="ECO:0007669"/>
    <property type="project" value="TreeGrafter"/>
</dbReference>
<dbReference type="InterPro" id="IPR008995">
    <property type="entry name" value="Mo/tungstate-bd_C_term_dom"/>
</dbReference>
<protein>
    <submittedName>
        <fullName evidence="5">Multiple sugar transport system ATP-binding protein</fullName>
    </submittedName>
</protein>
<accession>A0A1T4K880</accession>
<dbReference type="PROSITE" id="PS50893">
    <property type="entry name" value="ABC_TRANSPORTER_2"/>
    <property type="match status" value="1"/>
</dbReference>
<dbReference type="InterPro" id="IPR015855">
    <property type="entry name" value="ABC_transpr_MalK-like"/>
</dbReference>
<dbReference type="Pfam" id="PF17912">
    <property type="entry name" value="OB_MalK"/>
    <property type="match status" value="1"/>
</dbReference>
<dbReference type="GO" id="GO:0008643">
    <property type="term" value="P:carbohydrate transport"/>
    <property type="evidence" value="ECO:0007669"/>
    <property type="project" value="InterPro"/>
</dbReference>
<dbReference type="SUPFAM" id="SSF52540">
    <property type="entry name" value="P-loop containing nucleoside triphosphate hydrolases"/>
    <property type="match status" value="1"/>
</dbReference>
<keyword evidence="5" id="KW-0762">Sugar transport</keyword>
<dbReference type="SUPFAM" id="SSF50331">
    <property type="entry name" value="MOP-like"/>
    <property type="match status" value="1"/>
</dbReference>
<dbReference type="PANTHER" id="PTHR43875">
    <property type="entry name" value="MALTODEXTRIN IMPORT ATP-BINDING PROTEIN MSMX"/>
    <property type="match status" value="1"/>
</dbReference>
<organism evidence="5 6">
    <name type="scientific">Garciella nitratireducens DSM 15102</name>
    <dbReference type="NCBI Taxonomy" id="1121911"/>
    <lineage>
        <taxon>Bacteria</taxon>
        <taxon>Bacillati</taxon>
        <taxon>Bacillota</taxon>
        <taxon>Clostridia</taxon>
        <taxon>Eubacteriales</taxon>
        <taxon>Eubacteriaceae</taxon>
        <taxon>Garciella</taxon>
    </lineage>
</organism>
<dbReference type="NCBIfam" id="NF008653">
    <property type="entry name" value="PRK11650.1"/>
    <property type="match status" value="1"/>
</dbReference>
<dbReference type="InterPro" id="IPR047641">
    <property type="entry name" value="ABC_transpr_MalK/UgpC-like"/>
</dbReference>
<evidence type="ECO:0000259" key="4">
    <source>
        <dbReference type="PROSITE" id="PS50893"/>
    </source>
</evidence>
<dbReference type="CDD" id="cd03301">
    <property type="entry name" value="ABC_MalK_N"/>
    <property type="match status" value="1"/>
</dbReference>
<dbReference type="Pfam" id="PF00005">
    <property type="entry name" value="ABC_tran"/>
    <property type="match status" value="1"/>
</dbReference>
<dbReference type="EMBL" id="FUWV01000001">
    <property type="protein sequence ID" value="SJZ38650.1"/>
    <property type="molecule type" value="Genomic_DNA"/>
</dbReference>
<evidence type="ECO:0000256" key="3">
    <source>
        <dbReference type="ARBA" id="ARBA00022840"/>
    </source>
</evidence>
<dbReference type="InterPro" id="IPR003439">
    <property type="entry name" value="ABC_transporter-like_ATP-bd"/>
</dbReference>
<reference evidence="5 6" key="1">
    <citation type="submission" date="2017-02" db="EMBL/GenBank/DDBJ databases">
        <authorList>
            <person name="Peterson S.W."/>
        </authorList>
    </citation>
    <scope>NUCLEOTIDE SEQUENCE [LARGE SCALE GENOMIC DNA]</scope>
    <source>
        <strain evidence="5 6">DSM 15102</strain>
    </source>
</reference>